<proteinExistence type="predicted"/>
<organism evidence="2 3">
    <name type="scientific">Hyunsoonleella aestuarii</name>
    <dbReference type="NCBI Taxonomy" id="912802"/>
    <lineage>
        <taxon>Bacteria</taxon>
        <taxon>Pseudomonadati</taxon>
        <taxon>Bacteroidota</taxon>
        <taxon>Flavobacteriia</taxon>
        <taxon>Flavobacteriales</taxon>
        <taxon>Flavobacteriaceae</taxon>
    </lineage>
</organism>
<dbReference type="InterPro" id="IPR034660">
    <property type="entry name" value="DinB/YfiT-like"/>
</dbReference>
<dbReference type="EMBL" id="BAABAV010000001">
    <property type="protein sequence ID" value="GAA4269149.1"/>
    <property type="molecule type" value="Genomic_DNA"/>
</dbReference>
<reference evidence="3" key="1">
    <citation type="journal article" date="2019" name="Int. J. Syst. Evol. Microbiol.">
        <title>The Global Catalogue of Microorganisms (GCM) 10K type strain sequencing project: providing services to taxonomists for standard genome sequencing and annotation.</title>
        <authorList>
            <consortium name="The Broad Institute Genomics Platform"/>
            <consortium name="The Broad Institute Genome Sequencing Center for Infectious Disease"/>
            <person name="Wu L."/>
            <person name="Ma J."/>
        </authorList>
    </citation>
    <scope>NUCLEOTIDE SEQUENCE [LARGE SCALE GENOMIC DNA]</scope>
    <source>
        <strain evidence="3">JCM 17452</strain>
    </source>
</reference>
<comment type="caution">
    <text evidence="2">The sequence shown here is derived from an EMBL/GenBank/DDBJ whole genome shotgun (WGS) entry which is preliminary data.</text>
</comment>
<accession>A0ABP8EAH7</accession>
<dbReference type="RefSeq" id="WP_139000941.1">
    <property type="nucleotide sequence ID" value="NZ_BAABAV010000001.1"/>
</dbReference>
<evidence type="ECO:0000313" key="3">
    <source>
        <dbReference type="Proteomes" id="UP001500027"/>
    </source>
</evidence>
<sequence>MTVQSIIAQLESNRSIFKNLLETKIEEELLWRPKPEKWCLLEIVAHLLDEEVEDFRSRTQHVLETPSEEMSPIDPEGWVLQRDYISKNYNKSLNSFLSERDKSITWLKGLQQAKWANTFKHSKFGDMSAKLFLTNWLAHDYLHIRQILRYQYLYLQEKSQIDLKYAGKW</sequence>
<feature type="domain" description="DinB-like" evidence="1">
    <location>
        <begin position="9"/>
        <end position="147"/>
    </location>
</feature>
<dbReference type="Proteomes" id="UP001500027">
    <property type="component" value="Unassembled WGS sequence"/>
</dbReference>
<keyword evidence="3" id="KW-1185">Reference proteome</keyword>
<evidence type="ECO:0000259" key="1">
    <source>
        <dbReference type="Pfam" id="PF12867"/>
    </source>
</evidence>
<dbReference type="SUPFAM" id="SSF109854">
    <property type="entry name" value="DinB/YfiT-like putative metalloenzymes"/>
    <property type="match status" value="1"/>
</dbReference>
<dbReference type="Pfam" id="PF12867">
    <property type="entry name" value="DinB_2"/>
    <property type="match status" value="1"/>
</dbReference>
<dbReference type="InterPro" id="IPR024775">
    <property type="entry name" value="DinB-like"/>
</dbReference>
<protein>
    <submittedName>
        <fullName evidence="2">DinB family protein</fullName>
    </submittedName>
</protein>
<evidence type="ECO:0000313" key="2">
    <source>
        <dbReference type="EMBL" id="GAA4269149.1"/>
    </source>
</evidence>
<gene>
    <name evidence="2" type="ORF">GCM10022257_12500</name>
</gene>
<dbReference type="Gene3D" id="1.20.120.450">
    <property type="entry name" value="dinb family like domain"/>
    <property type="match status" value="1"/>
</dbReference>
<name>A0ABP8EAH7_9FLAO</name>